<feature type="region of interest" description="Disordered" evidence="1">
    <location>
        <begin position="27"/>
        <end position="52"/>
    </location>
</feature>
<dbReference type="STRING" id="1112.A9D12_14000"/>
<feature type="chain" id="PRO_5008251867" evidence="2">
    <location>
        <begin position="18"/>
        <end position="186"/>
    </location>
</feature>
<organism evidence="3 4">
    <name type="scientific">Erythrobacter neustonensis</name>
    <dbReference type="NCBI Taxonomy" id="1112"/>
    <lineage>
        <taxon>Bacteria</taxon>
        <taxon>Pseudomonadati</taxon>
        <taxon>Pseudomonadota</taxon>
        <taxon>Alphaproteobacteria</taxon>
        <taxon>Sphingomonadales</taxon>
        <taxon>Erythrobacteraceae</taxon>
        <taxon>Erythrobacter/Porphyrobacter group</taxon>
        <taxon>Erythrobacter</taxon>
    </lineage>
</organism>
<proteinExistence type="predicted"/>
<feature type="signal peptide" evidence="2">
    <location>
        <begin position="1"/>
        <end position="17"/>
    </location>
</feature>
<dbReference type="RefSeq" id="WP_068352994.1">
    <property type="nucleotide sequence ID" value="NZ_CP016033.1"/>
</dbReference>
<evidence type="ECO:0000313" key="4">
    <source>
        <dbReference type="Proteomes" id="UP000078263"/>
    </source>
</evidence>
<dbReference type="AlphaFoldDB" id="A0A192D7P9"/>
<dbReference type="OrthoDB" id="7629232at2"/>
<name>A0A192D7P9_9SPHN</name>
<dbReference type="EMBL" id="CP016033">
    <property type="protein sequence ID" value="ANK13887.1"/>
    <property type="molecule type" value="Genomic_DNA"/>
</dbReference>
<dbReference type="Proteomes" id="UP000078263">
    <property type="component" value="Chromosome"/>
</dbReference>
<sequence length="186" mass="19053">MKAVLTLIALAAVPALAACVPATPPPPTGTAAPAPRAQTQPRPAPAPAAPLPAAVDGRWMDAPLTPGGWRYSLGATGPVAVFAGSGGRGEFLMTCERPAGRVSLWRAGRSGVARAMTIRTETATRSLGAVQAEDTNPYLAAALPSGDPLLDAMALSKGRFAVEVEGQPPLFLPSHAEVSRVIEDCR</sequence>
<keyword evidence="4" id="KW-1185">Reference proteome</keyword>
<gene>
    <name evidence="3" type="ORF">A9D12_14000</name>
</gene>
<evidence type="ECO:0000256" key="2">
    <source>
        <dbReference type="SAM" id="SignalP"/>
    </source>
</evidence>
<dbReference type="KEGG" id="pns:A9D12_14000"/>
<feature type="compositionally biased region" description="Low complexity" evidence="1">
    <location>
        <begin position="29"/>
        <end position="41"/>
    </location>
</feature>
<accession>A0A192D7P9</accession>
<evidence type="ECO:0000313" key="3">
    <source>
        <dbReference type="EMBL" id="ANK13887.1"/>
    </source>
</evidence>
<protein>
    <submittedName>
        <fullName evidence="3">Uncharacterized protein</fullName>
    </submittedName>
</protein>
<evidence type="ECO:0000256" key="1">
    <source>
        <dbReference type="SAM" id="MobiDB-lite"/>
    </source>
</evidence>
<dbReference type="PROSITE" id="PS51257">
    <property type="entry name" value="PROKAR_LIPOPROTEIN"/>
    <property type="match status" value="1"/>
</dbReference>
<keyword evidence="2" id="KW-0732">Signal</keyword>
<reference evidence="3 4" key="1">
    <citation type="submission" date="2016-05" db="EMBL/GenBank/DDBJ databases">
        <title>Compelete Genome Sequence of Bacteriochlorophyll-Synthesizing Bacterium Porphyrobacter neustonensis DSM 9434.</title>
        <authorList>
            <person name="Shi X.-L."/>
            <person name="Wu Y.-H."/>
            <person name="Cheng H."/>
            <person name="Xu L."/>
            <person name="Zhang X.-Q."/>
            <person name="Wang C.-S."/>
            <person name="Xu X.-W."/>
        </authorList>
    </citation>
    <scope>NUCLEOTIDE SEQUENCE [LARGE SCALE GENOMIC DNA]</scope>
    <source>
        <strain evidence="3 4">DSM 9434</strain>
    </source>
</reference>